<dbReference type="KEGG" id="char:105906637"/>
<sequence length="676" mass="78087">MGRTTIFWFLLLLSLSVPSVSSIKTLSSIRELADNNIEFGKTFPGHGLKLLYWLAHNIQIDQNNVIDLGDIDPSQGDYGFHCFGKYERLLPREPNVDYYALGDLNTNVHSGSRQLSSYVTEDFYNVQSNPHNNIDRIIVRSDRNSQRRVWRVYLTLHYDPGHTWEISPRMLTEIQNFPTLGAFLTQAHYDFNSRNRNYQQILHCIRRDELRRRRRSLPECDTHEGLRLDVGSDDTTKARITWSGIPKTILTKNLVLTVYTNMASSTALESYGVGQQQSGSIDTSVRLHPGLQVRLMEKTESSQPDKKIWASPEFDEGNRKLPSKVVGYDASLQLFVEQGKACVRLYIKKSFTDWKNKFSHSWVGIYKSSDEEHNSYETWQWATYFNENQNRHTEGYLAYEYESGLDIHHDVEARFFLEKASSSVKAHTQPWANEVIKKSMDVVGYGASLQLFAKRGKACARLNIQKNFTDWKNAFYYSWVGIYNLTDDGHSRYKAYQWVTNLKENPNKHAETILAYEYESGLDVKPGVQVRLFLETAYTSVLAHTVPWGQEAIRKIQDNVKGYDASLQLMAIGGTVSARLYIKKSFTDWEDKFTNAWVGFYSSRTARSISYDTWQWVTKFNRNEDKYTEEYMAYDYHSNMDVCHGVEARFFLSEDSSQKRCVVFRGPLRSVSGGPA</sequence>
<dbReference type="PANTHER" id="PTHR38706">
    <property type="entry name" value="SI:CH211-198C19.1-RELATED"/>
    <property type="match status" value="1"/>
</dbReference>
<gene>
    <name evidence="3" type="primary">LOC105906637</name>
</gene>
<dbReference type="RefSeq" id="XP_031418817.1">
    <property type="nucleotide sequence ID" value="XM_031562957.1"/>
</dbReference>
<dbReference type="PANTHER" id="PTHR38706:SF3">
    <property type="entry name" value="SI:CH211-198C19.1"/>
    <property type="match status" value="1"/>
</dbReference>
<evidence type="ECO:0000313" key="3">
    <source>
        <dbReference type="RefSeq" id="XP_031418817.1"/>
    </source>
</evidence>
<evidence type="ECO:0000256" key="1">
    <source>
        <dbReference type="SAM" id="SignalP"/>
    </source>
</evidence>
<evidence type="ECO:0000313" key="2">
    <source>
        <dbReference type="Proteomes" id="UP000515152"/>
    </source>
</evidence>
<feature type="chain" id="PRO_5028333829" evidence="1">
    <location>
        <begin position="23"/>
        <end position="676"/>
    </location>
</feature>
<keyword evidence="1" id="KW-0732">Signal</keyword>
<proteinExistence type="predicted"/>
<feature type="signal peptide" evidence="1">
    <location>
        <begin position="1"/>
        <end position="22"/>
    </location>
</feature>
<dbReference type="AlphaFoldDB" id="A0A6P8F6R6"/>
<dbReference type="OrthoDB" id="8446997at2759"/>
<keyword evidence="2" id="KW-1185">Reference proteome</keyword>
<name>A0A6P8F6R6_CLUHA</name>
<dbReference type="GeneID" id="105906637"/>
<organism evidence="2 3">
    <name type="scientific">Clupea harengus</name>
    <name type="common">Atlantic herring</name>
    <dbReference type="NCBI Taxonomy" id="7950"/>
    <lineage>
        <taxon>Eukaryota</taxon>
        <taxon>Metazoa</taxon>
        <taxon>Chordata</taxon>
        <taxon>Craniata</taxon>
        <taxon>Vertebrata</taxon>
        <taxon>Euteleostomi</taxon>
        <taxon>Actinopterygii</taxon>
        <taxon>Neopterygii</taxon>
        <taxon>Teleostei</taxon>
        <taxon>Clupei</taxon>
        <taxon>Clupeiformes</taxon>
        <taxon>Clupeoidei</taxon>
        <taxon>Clupeidae</taxon>
        <taxon>Clupea</taxon>
    </lineage>
</organism>
<dbReference type="Proteomes" id="UP000515152">
    <property type="component" value="Chromosome 25"/>
</dbReference>
<protein>
    <submittedName>
        <fullName evidence="3">Uncharacterized protein LOC105906637</fullName>
    </submittedName>
</protein>
<reference evidence="3" key="1">
    <citation type="submission" date="2025-08" db="UniProtKB">
        <authorList>
            <consortium name="RefSeq"/>
        </authorList>
    </citation>
    <scope>IDENTIFICATION</scope>
</reference>
<accession>A0A6P8F6R6</accession>